<comment type="caution">
    <text evidence="7">The sequence shown here is derived from an EMBL/GenBank/DDBJ whole genome shotgun (WGS) entry which is preliminary data.</text>
</comment>
<evidence type="ECO:0000256" key="5">
    <source>
        <dbReference type="SAM" id="MobiDB-lite"/>
    </source>
</evidence>
<evidence type="ECO:0000313" key="7">
    <source>
        <dbReference type="EMBL" id="CAF3967627.1"/>
    </source>
</evidence>
<dbReference type="GO" id="GO:0005524">
    <property type="term" value="F:ATP binding"/>
    <property type="evidence" value="ECO:0007669"/>
    <property type="project" value="UniProtKB-KW"/>
</dbReference>
<feature type="compositionally biased region" description="Polar residues" evidence="5">
    <location>
        <begin position="10"/>
        <end position="20"/>
    </location>
</feature>
<keyword evidence="3" id="KW-0418">Kinase</keyword>
<dbReference type="SUPFAM" id="SSF111331">
    <property type="entry name" value="NAD kinase/diacylglycerol kinase-like"/>
    <property type="match status" value="1"/>
</dbReference>
<dbReference type="EMBL" id="CAJOBH010003828">
    <property type="protein sequence ID" value="CAF3967627.1"/>
    <property type="molecule type" value="Genomic_DNA"/>
</dbReference>
<dbReference type="PANTHER" id="PTHR11255:SF80">
    <property type="entry name" value="EYE-SPECIFIC DIACYLGLYCEROL KINASE"/>
    <property type="match status" value="1"/>
</dbReference>
<dbReference type="PANTHER" id="PTHR11255">
    <property type="entry name" value="DIACYLGLYCEROL KINASE"/>
    <property type="match status" value="1"/>
</dbReference>
<dbReference type="InterPro" id="IPR000756">
    <property type="entry name" value="Diacylglycerol_kin_accessory"/>
</dbReference>
<evidence type="ECO:0000259" key="6">
    <source>
        <dbReference type="SMART" id="SM00045"/>
    </source>
</evidence>
<dbReference type="AlphaFoldDB" id="A0A8S2MNL3"/>
<organism evidence="7 8">
    <name type="scientific">Rotaria magnacalcarata</name>
    <dbReference type="NCBI Taxonomy" id="392030"/>
    <lineage>
        <taxon>Eukaryota</taxon>
        <taxon>Metazoa</taxon>
        <taxon>Spiralia</taxon>
        <taxon>Gnathifera</taxon>
        <taxon>Rotifera</taxon>
        <taxon>Eurotatoria</taxon>
        <taxon>Bdelloidea</taxon>
        <taxon>Philodinida</taxon>
        <taxon>Philodinidae</taxon>
        <taxon>Rotaria</taxon>
    </lineage>
</organism>
<keyword evidence="1" id="KW-0808">Transferase</keyword>
<dbReference type="InterPro" id="IPR016064">
    <property type="entry name" value="NAD/diacylglycerol_kinase_sf"/>
</dbReference>
<keyword evidence="2" id="KW-0547">Nucleotide-binding</keyword>
<evidence type="ECO:0000313" key="8">
    <source>
        <dbReference type="Proteomes" id="UP000681967"/>
    </source>
</evidence>
<evidence type="ECO:0000256" key="1">
    <source>
        <dbReference type="ARBA" id="ARBA00022679"/>
    </source>
</evidence>
<keyword evidence="4" id="KW-0067">ATP-binding</keyword>
<accession>A0A8S2MNL3</accession>
<feature type="region of interest" description="Disordered" evidence="5">
    <location>
        <begin position="31"/>
        <end position="112"/>
    </location>
</feature>
<dbReference type="Pfam" id="PF00609">
    <property type="entry name" value="DAGK_acc"/>
    <property type="match status" value="1"/>
</dbReference>
<evidence type="ECO:0000256" key="2">
    <source>
        <dbReference type="ARBA" id="ARBA00022741"/>
    </source>
</evidence>
<dbReference type="InterPro" id="IPR037607">
    <property type="entry name" value="DGK"/>
</dbReference>
<feature type="compositionally biased region" description="Polar residues" evidence="5">
    <location>
        <begin position="70"/>
        <end position="112"/>
    </location>
</feature>
<dbReference type="Proteomes" id="UP000681967">
    <property type="component" value="Unassembled WGS sequence"/>
</dbReference>
<evidence type="ECO:0000256" key="3">
    <source>
        <dbReference type="ARBA" id="ARBA00022777"/>
    </source>
</evidence>
<dbReference type="GO" id="GO:0005886">
    <property type="term" value="C:plasma membrane"/>
    <property type="evidence" value="ECO:0007669"/>
    <property type="project" value="TreeGrafter"/>
</dbReference>
<dbReference type="CDD" id="cd20805">
    <property type="entry name" value="C1_DGK_rpt2"/>
    <property type="match status" value="1"/>
</dbReference>
<dbReference type="GO" id="GO:0004143">
    <property type="term" value="F:ATP-dependent diacylglycerol kinase activity"/>
    <property type="evidence" value="ECO:0007669"/>
    <property type="project" value="InterPro"/>
</dbReference>
<reference evidence="7" key="1">
    <citation type="submission" date="2021-02" db="EMBL/GenBank/DDBJ databases">
        <authorList>
            <person name="Nowell W R."/>
        </authorList>
    </citation>
    <scope>NUCLEOTIDE SEQUENCE</scope>
</reference>
<feature type="region of interest" description="Disordered" evidence="5">
    <location>
        <begin position="1"/>
        <end position="20"/>
    </location>
</feature>
<evidence type="ECO:0000256" key="4">
    <source>
        <dbReference type="ARBA" id="ARBA00022840"/>
    </source>
</evidence>
<gene>
    <name evidence="7" type="ORF">BYL167_LOCUS11898</name>
</gene>
<sequence>MTALPPHTASIMSTLPTDETSTAQANIDDLTLENQSANNNREPNSYGIRPIENDEGKQLNSSPIIPFDQTAPQDGQSNESQSFIVANPTSTSQSTENASSGQSIETGSNTPVSYGVEWSDRVRPTSHCWFSFTSTNASTAQSCIYATCSNIKSKHSLALLQCGSCGLVIHSHHLNNVKSTEVDLLPICRPSFVENPKLGSSDIENENNPSKYDRHFWSQVNTLSKPCTYCQRTSKSNTLFGGGTGRSSPISSLDVVGQLTSAMSALSENFSQKLSKPSRGLICLWCSRGYHESCWQQFANQDDMSHCDYGIFRCKYLSDFARANIWNLSSYIRLICDGRNLTDAIRDCHTLVILNIPGYASGTNPWGKSSSKSFISYDNNYSMDTQKSSSVTDDNSTNSVDVFSSLVDIHENVKSNSLSETSVHEAPNSVGSFECQDFGDRKIEVLSLNTAHMATIHVGFCGYRIAQCSQLRIELLSPMTAQMDGEPFYLPASVAVNISHADQVLVLKNQTE</sequence>
<feature type="compositionally biased region" description="Polar residues" evidence="5">
    <location>
        <begin position="32"/>
        <end position="43"/>
    </location>
</feature>
<dbReference type="GO" id="GO:0007200">
    <property type="term" value="P:phospholipase C-activating G protein-coupled receptor signaling pathway"/>
    <property type="evidence" value="ECO:0007669"/>
    <property type="project" value="InterPro"/>
</dbReference>
<dbReference type="SMART" id="SM00045">
    <property type="entry name" value="DAGKa"/>
    <property type="match status" value="1"/>
</dbReference>
<proteinExistence type="predicted"/>
<feature type="domain" description="Diacylglycerol kinase accessory" evidence="6">
    <location>
        <begin position="281"/>
        <end position="487"/>
    </location>
</feature>
<name>A0A8S2MNL3_9BILA</name>
<protein>
    <recommendedName>
        <fullName evidence="6">Diacylglycerol kinase accessory domain-containing protein</fullName>
    </recommendedName>
</protein>